<keyword evidence="8" id="KW-1185">Reference proteome</keyword>
<evidence type="ECO:0000256" key="6">
    <source>
        <dbReference type="RuleBase" id="RU363041"/>
    </source>
</evidence>
<reference evidence="7 8" key="1">
    <citation type="submission" date="2023-07" db="EMBL/GenBank/DDBJ databases">
        <title>Paenibacillus sp. JX-17 nov. isolated from soil.</title>
        <authorList>
            <person name="Wan Y."/>
            <person name="Liu B."/>
        </authorList>
    </citation>
    <scope>NUCLEOTIDE SEQUENCE [LARGE SCALE GENOMIC DNA]</scope>
    <source>
        <strain evidence="7 8">JX-17</strain>
    </source>
</reference>
<evidence type="ECO:0000256" key="3">
    <source>
        <dbReference type="ARBA" id="ARBA00022692"/>
    </source>
</evidence>
<dbReference type="RefSeq" id="WP_305025405.1">
    <property type="nucleotide sequence ID" value="NZ_JAUQTB010000013.1"/>
</dbReference>
<evidence type="ECO:0000313" key="7">
    <source>
        <dbReference type="EMBL" id="MDO7908181.1"/>
    </source>
</evidence>
<dbReference type="InterPro" id="IPR051598">
    <property type="entry name" value="TSUP/Inactive_protease-like"/>
</dbReference>
<comment type="similarity">
    <text evidence="2 6">Belongs to the 4-toluene sulfonate uptake permease (TSUP) (TC 2.A.102) family.</text>
</comment>
<comment type="caution">
    <text evidence="7">The sequence shown here is derived from an EMBL/GenBank/DDBJ whole genome shotgun (WGS) entry which is preliminary data.</text>
</comment>
<protein>
    <recommendedName>
        <fullName evidence="6">Probable membrane transporter protein</fullName>
    </recommendedName>
</protein>
<feature type="transmembrane region" description="Helical" evidence="6">
    <location>
        <begin position="152"/>
        <end position="175"/>
    </location>
</feature>
<organism evidence="7 8">
    <name type="scientific">Paenibacillus lacisoli</name>
    <dbReference type="NCBI Taxonomy" id="3064525"/>
    <lineage>
        <taxon>Bacteria</taxon>
        <taxon>Bacillati</taxon>
        <taxon>Bacillota</taxon>
        <taxon>Bacilli</taxon>
        <taxon>Bacillales</taxon>
        <taxon>Paenibacillaceae</taxon>
        <taxon>Paenibacillus</taxon>
    </lineage>
</organism>
<gene>
    <name evidence="7" type="ORF">Q5741_17395</name>
</gene>
<evidence type="ECO:0000313" key="8">
    <source>
        <dbReference type="Proteomes" id="UP001240171"/>
    </source>
</evidence>
<feature type="transmembrane region" description="Helical" evidence="6">
    <location>
        <begin position="98"/>
        <end position="116"/>
    </location>
</feature>
<dbReference type="PANTHER" id="PTHR43701">
    <property type="entry name" value="MEMBRANE TRANSPORTER PROTEIN MJ0441-RELATED"/>
    <property type="match status" value="1"/>
</dbReference>
<feature type="transmembrane region" description="Helical" evidence="6">
    <location>
        <begin position="244"/>
        <end position="262"/>
    </location>
</feature>
<feature type="transmembrane region" description="Helical" evidence="6">
    <location>
        <begin position="219"/>
        <end position="238"/>
    </location>
</feature>
<dbReference type="Pfam" id="PF01925">
    <property type="entry name" value="TauE"/>
    <property type="match status" value="1"/>
</dbReference>
<keyword evidence="3 6" id="KW-0812">Transmembrane</keyword>
<sequence length="264" mass="27586">MHDVFLILVGLFASLCGTVVGLGGGFIMVPFLALVYPMPVYQIVGTSMAVLAISSISSTAAFIKQKRIDYKSGVAFALAMVPGSVLGAITSSGISSRGFFIALGIFLFLMALFLLMKPKEGAKGGLLRPTVTRTLVDAAGQRFTYSFNIQTGIGIGLIVGFISSLFGIGGGSIMVPTMVMLLSFPPHIAVATSALSILISALAGTISHAWLGHIDWIKVLWLAIGALIGSQLGAKVASRLPAKIILRALSVCLIIVAVRLMFKG</sequence>
<proteinExistence type="inferred from homology"/>
<name>A0ABT9CFX9_9BACL</name>
<feature type="transmembrane region" description="Helical" evidence="6">
    <location>
        <begin position="187"/>
        <end position="207"/>
    </location>
</feature>
<dbReference type="InterPro" id="IPR002781">
    <property type="entry name" value="TM_pro_TauE-like"/>
</dbReference>
<keyword evidence="5 6" id="KW-0472">Membrane</keyword>
<evidence type="ECO:0000256" key="2">
    <source>
        <dbReference type="ARBA" id="ARBA00009142"/>
    </source>
</evidence>
<feature type="transmembrane region" description="Helical" evidence="6">
    <location>
        <begin position="40"/>
        <end position="62"/>
    </location>
</feature>
<dbReference type="Proteomes" id="UP001240171">
    <property type="component" value="Unassembled WGS sequence"/>
</dbReference>
<feature type="transmembrane region" description="Helical" evidence="6">
    <location>
        <begin position="7"/>
        <end position="34"/>
    </location>
</feature>
<evidence type="ECO:0000256" key="1">
    <source>
        <dbReference type="ARBA" id="ARBA00004141"/>
    </source>
</evidence>
<dbReference type="PANTHER" id="PTHR43701:SF2">
    <property type="entry name" value="MEMBRANE TRANSPORTER PROTEIN YJNA-RELATED"/>
    <property type="match status" value="1"/>
</dbReference>
<feature type="transmembrane region" description="Helical" evidence="6">
    <location>
        <begin position="74"/>
        <end position="92"/>
    </location>
</feature>
<keyword evidence="6" id="KW-1003">Cell membrane</keyword>
<comment type="subcellular location">
    <subcellularLocation>
        <location evidence="6">Cell membrane</location>
        <topology evidence="6">Multi-pass membrane protein</topology>
    </subcellularLocation>
    <subcellularLocation>
        <location evidence="1">Membrane</location>
        <topology evidence="1">Multi-pass membrane protein</topology>
    </subcellularLocation>
</comment>
<evidence type="ECO:0000256" key="5">
    <source>
        <dbReference type="ARBA" id="ARBA00023136"/>
    </source>
</evidence>
<accession>A0ABT9CFX9</accession>
<keyword evidence="4 6" id="KW-1133">Transmembrane helix</keyword>
<evidence type="ECO:0000256" key="4">
    <source>
        <dbReference type="ARBA" id="ARBA00022989"/>
    </source>
</evidence>
<dbReference type="EMBL" id="JAUQTB010000013">
    <property type="protein sequence ID" value="MDO7908181.1"/>
    <property type="molecule type" value="Genomic_DNA"/>
</dbReference>